<dbReference type="CDD" id="cd01561">
    <property type="entry name" value="CBS_like"/>
    <property type="match status" value="1"/>
</dbReference>
<dbReference type="InterPro" id="IPR001926">
    <property type="entry name" value="TrpB-like_PALP"/>
</dbReference>
<evidence type="ECO:0000313" key="7">
    <source>
        <dbReference type="EMBL" id="KUG60593.1"/>
    </source>
</evidence>
<dbReference type="Proteomes" id="UP000054023">
    <property type="component" value="Unassembled WGS sequence"/>
</dbReference>
<dbReference type="InterPro" id="IPR000644">
    <property type="entry name" value="CBS_dom"/>
</dbReference>
<dbReference type="PROSITE" id="PS00901">
    <property type="entry name" value="CYS_SYNTHASE"/>
    <property type="match status" value="1"/>
</dbReference>
<dbReference type="PANTHER" id="PTHR10314">
    <property type="entry name" value="CYSTATHIONINE BETA-SYNTHASE"/>
    <property type="match status" value="1"/>
</dbReference>
<dbReference type="InterPro" id="IPR001216">
    <property type="entry name" value="P-phosphate_BS"/>
</dbReference>
<comment type="similarity">
    <text evidence="2">Belongs to the cysteine synthase/cystathionine beta-synthase family.</text>
</comment>
<dbReference type="FunFam" id="3.40.50.1100:FF:000118">
    <property type="entry name" value="Related to CYS4-cystathionine beta-synthase"/>
    <property type="match status" value="1"/>
</dbReference>
<dbReference type="InterPro" id="IPR046342">
    <property type="entry name" value="CBS_dom_sf"/>
</dbReference>
<evidence type="ECO:0000259" key="6">
    <source>
        <dbReference type="PROSITE" id="PS51371"/>
    </source>
</evidence>
<protein>
    <submittedName>
        <fullName evidence="7">Cystathionine beta-synthase</fullName>
    </submittedName>
</protein>
<gene>
    <name evidence="7" type="ORF">AVL63_09610</name>
</gene>
<dbReference type="EMBL" id="LQBM01000001">
    <property type="protein sequence ID" value="KUG60593.1"/>
    <property type="molecule type" value="Genomic_DNA"/>
</dbReference>
<dbReference type="SUPFAM" id="SSF54631">
    <property type="entry name" value="CBS-domain pair"/>
    <property type="match status" value="1"/>
</dbReference>
<evidence type="ECO:0000256" key="5">
    <source>
        <dbReference type="SAM" id="MobiDB-lite"/>
    </source>
</evidence>
<evidence type="ECO:0000313" key="8">
    <source>
        <dbReference type="Proteomes" id="UP000054023"/>
    </source>
</evidence>
<reference evidence="8" key="1">
    <citation type="submission" date="2015-12" db="EMBL/GenBank/DDBJ databases">
        <authorList>
            <person name="Nair G.R."/>
            <person name="Kaur G."/>
            <person name="Mayilraj S."/>
        </authorList>
    </citation>
    <scope>NUCLEOTIDE SEQUENCE [LARGE SCALE GENOMIC DNA]</scope>
    <source>
        <strain evidence="8">CD08_7</strain>
    </source>
</reference>
<dbReference type="PROSITE" id="PS51371">
    <property type="entry name" value="CBS"/>
    <property type="match status" value="1"/>
</dbReference>
<name>A0A0W8IKM1_9MICC</name>
<feature type="domain" description="CBS" evidence="6">
    <location>
        <begin position="388"/>
        <end position="450"/>
    </location>
</feature>
<keyword evidence="3" id="KW-0663">Pyridoxal phosphate</keyword>
<dbReference type="AlphaFoldDB" id="A0A0W8IKM1"/>
<evidence type="ECO:0000256" key="1">
    <source>
        <dbReference type="ARBA" id="ARBA00001933"/>
    </source>
</evidence>
<dbReference type="STRING" id="317018.AVL63_09610"/>
<comment type="cofactor">
    <cofactor evidence="1">
        <name>pyridoxal 5'-phosphate</name>
        <dbReference type="ChEBI" id="CHEBI:597326"/>
    </cofactor>
</comment>
<dbReference type="InterPro" id="IPR036052">
    <property type="entry name" value="TrpB-like_PALP_sf"/>
</dbReference>
<dbReference type="FunFam" id="3.40.50.1100:FF:000003">
    <property type="entry name" value="Cystathionine beta-synthase"/>
    <property type="match status" value="1"/>
</dbReference>
<evidence type="ECO:0000256" key="2">
    <source>
        <dbReference type="ARBA" id="ARBA00007103"/>
    </source>
</evidence>
<dbReference type="GO" id="GO:0006535">
    <property type="term" value="P:cysteine biosynthetic process from serine"/>
    <property type="evidence" value="ECO:0007669"/>
    <property type="project" value="InterPro"/>
</dbReference>
<dbReference type="RefSeq" id="WP_058887568.1">
    <property type="nucleotide sequence ID" value="NZ_LQBM01000001.1"/>
</dbReference>
<comment type="caution">
    <text evidence="7">The sequence shown here is derived from an EMBL/GenBank/DDBJ whole genome shotgun (WGS) entry which is preliminary data.</text>
</comment>
<keyword evidence="8" id="KW-1185">Reference proteome</keyword>
<evidence type="ECO:0000256" key="4">
    <source>
        <dbReference type="PROSITE-ProRule" id="PRU00703"/>
    </source>
</evidence>
<dbReference type="GO" id="GO:0016765">
    <property type="term" value="F:transferase activity, transferring alkyl or aryl (other than methyl) groups"/>
    <property type="evidence" value="ECO:0007669"/>
    <property type="project" value="UniProtKB-ARBA"/>
</dbReference>
<accession>A0A0W8IKM1</accession>
<dbReference type="OrthoDB" id="9805733at2"/>
<evidence type="ECO:0000256" key="3">
    <source>
        <dbReference type="ARBA" id="ARBA00022898"/>
    </source>
</evidence>
<dbReference type="InterPro" id="IPR050214">
    <property type="entry name" value="Cys_Synth/Cystath_Beta-Synth"/>
</dbReference>
<feature type="region of interest" description="Disordered" evidence="5">
    <location>
        <begin position="351"/>
        <end position="370"/>
    </location>
</feature>
<proteinExistence type="inferred from homology"/>
<dbReference type="Pfam" id="PF00291">
    <property type="entry name" value="PALP"/>
    <property type="match status" value="1"/>
</dbReference>
<sequence>MKYAQSVVELIGRTPLVKLNRITEGVSATVLVKLEYLNPGGSIKDRIALKMIEEAESAGLLKPGGVVVEPTSGNTGVGLALVAQQKGYRAVFVTVPKVAQEKRDVLRAYGADVVVGPAGVPSESPLSYYGISDQLAEEIKGGYKPDQFSNPAAPNSHYETTGPEIWEDTEGKITHLVVGAGTGGTVTGSGRYLKEVSADRPEGPVRVVVADPDGSIYSGGEGRPYFVEGVGEDIWVKNYDASIPDEHHAISDAESFAMARRLATEEGLLVGGSSGTAVVAALRIAKDLGPEDVVVAVLPDSGRGYLGKIFNDQWMIDHGFGAVVSNSTGVEISVKTSAELSEAVNTGLIGAEPEDGEAQATEEPGGQDAEPVTASDVLLAKSSLFSSAMPEVVSISRHTTLREAVSVMNRYGIDIVPVIDQPGRVARIGEVYGVVDVAHLSEDLIIGHATPDELVSEHLDINLPLVGITETLPEILKKLRTSPTLLVAENGDIVGVLTRNDLLAHLSGAQKKETR</sequence>
<organism evidence="7 8">
    <name type="scientific">Nesterenkonia jeotgali</name>
    <dbReference type="NCBI Taxonomy" id="317018"/>
    <lineage>
        <taxon>Bacteria</taxon>
        <taxon>Bacillati</taxon>
        <taxon>Actinomycetota</taxon>
        <taxon>Actinomycetes</taxon>
        <taxon>Micrococcales</taxon>
        <taxon>Micrococcaceae</taxon>
        <taxon>Nesterenkonia</taxon>
    </lineage>
</organism>
<dbReference type="SUPFAM" id="SSF53686">
    <property type="entry name" value="Tryptophan synthase beta subunit-like PLP-dependent enzymes"/>
    <property type="match status" value="1"/>
</dbReference>
<dbReference type="SMART" id="SM00116">
    <property type="entry name" value="CBS"/>
    <property type="match status" value="2"/>
</dbReference>
<dbReference type="Gene3D" id="3.10.580.10">
    <property type="entry name" value="CBS-domain"/>
    <property type="match status" value="1"/>
</dbReference>
<keyword evidence="4" id="KW-0129">CBS domain</keyword>
<dbReference type="Pfam" id="PF00571">
    <property type="entry name" value="CBS"/>
    <property type="match status" value="2"/>
</dbReference>
<dbReference type="Gene3D" id="3.40.50.1100">
    <property type="match status" value="2"/>
</dbReference>